<keyword evidence="6" id="KW-1185">Reference proteome</keyword>
<sequence>MPGWARALGVFDLETTGVDTATARIVTAHVGVIDETGALVERKDWIVDPGVPIPEGAAAVHGITDERAQRFGRPPGEVVAEILAAIRSVFLRGFPLVVYNAPYDLTLLAAEAARHRLWPLETTAPIVDPFVLDKQVDRYRKGKRTLTAAAEVYGVGLTDAHDAGADAIAAGRVAQAIARRYPVELAFEAQELHDAQVGWCAEQAERFQAYMREKRDPGFTGSGGWPLR</sequence>
<dbReference type="GO" id="GO:0005829">
    <property type="term" value="C:cytosol"/>
    <property type="evidence" value="ECO:0007669"/>
    <property type="project" value="TreeGrafter"/>
</dbReference>
<dbReference type="GO" id="GO:0003676">
    <property type="term" value="F:nucleic acid binding"/>
    <property type="evidence" value="ECO:0007669"/>
    <property type="project" value="InterPro"/>
</dbReference>
<reference evidence="6" key="1">
    <citation type="submission" date="2018-09" db="EMBL/GenBank/DDBJ databases">
        <authorList>
            <person name="Kim I."/>
        </authorList>
    </citation>
    <scope>NUCLEOTIDE SEQUENCE [LARGE SCALE GENOMIC DNA]</scope>
    <source>
        <strain evidence="6">DD4a</strain>
    </source>
</reference>
<dbReference type="GO" id="GO:0008408">
    <property type="term" value="F:3'-5' exonuclease activity"/>
    <property type="evidence" value="ECO:0007669"/>
    <property type="project" value="TreeGrafter"/>
</dbReference>
<protein>
    <submittedName>
        <fullName evidence="5">3'-5' exonuclease</fullName>
    </submittedName>
</protein>
<evidence type="ECO:0000256" key="3">
    <source>
        <dbReference type="ARBA" id="ARBA00022839"/>
    </source>
</evidence>
<dbReference type="AlphaFoldDB" id="A0A3A1TZ53"/>
<evidence type="ECO:0000313" key="6">
    <source>
        <dbReference type="Proteomes" id="UP000265742"/>
    </source>
</evidence>
<dbReference type="SMART" id="SM00479">
    <property type="entry name" value="EXOIII"/>
    <property type="match status" value="1"/>
</dbReference>
<gene>
    <name evidence="5" type="ORF">D1781_10550</name>
</gene>
<proteinExistence type="predicted"/>
<keyword evidence="3 5" id="KW-0269">Exonuclease</keyword>
<dbReference type="Proteomes" id="UP000265742">
    <property type="component" value="Unassembled WGS sequence"/>
</dbReference>
<dbReference type="OrthoDB" id="9791657at2"/>
<organism evidence="5 6">
    <name type="scientific">Amnibacterium setariae</name>
    <dbReference type="NCBI Taxonomy" id="2306585"/>
    <lineage>
        <taxon>Bacteria</taxon>
        <taxon>Bacillati</taxon>
        <taxon>Actinomycetota</taxon>
        <taxon>Actinomycetes</taxon>
        <taxon>Micrococcales</taxon>
        <taxon>Microbacteriaceae</taxon>
        <taxon>Amnibacterium</taxon>
    </lineage>
</organism>
<dbReference type="PANTHER" id="PTHR30231:SF4">
    <property type="entry name" value="PROTEIN NEN2"/>
    <property type="match status" value="1"/>
</dbReference>
<evidence type="ECO:0000313" key="5">
    <source>
        <dbReference type="EMBL" id="RIX28878.1"/>
    </source>
</evidence>
<dbReference type="Gene3D" id="3.30.420.10">
    <property type="entry name" value="Ribonuclease H-like superfamily/Ribonuclease H"/>
    <property type="match status" value="1"/>
</dbReference>
<name>A0A3A1TZ53_9MICO</name>
<dbReference type="PANTHER" id="PTHR30231">
    <property type="entry name" value="DNA POLYMERASE III SUBUNIT EPSILON"/>
    <property type="match status" value="1"/>
</dbReference>
<keyword evidence="2" id="KW-0378">Hydrolase</keyword>
<dbReference type="NCBIfam" id="NF005927">
    <property type="entry name" value="PRK07942.1"/>
    <property type="match status" value="1"/>
</dbReference>
<evidence type="ECO:0000256" key="1">
    <source>
        <dbReference type="ARBA" id="ARBA00022722"/>
    </source>
</evidence>
<dbReference type="InterPro" id="IPR013520">
    <property type="entry name" value="Ribonucl_H"/>
</dbReference>
<evidence type="ECO:0000259" key="4">
    <source>
        <dbReference type="SMART" id="SM00479"/>
    </source>
</evidence>
<dbReference type="Pfam" id="PF00929">
    <property type="entry name" value="RNase_T"/>
    <property type="match status" value="1"/>
</dbReference>
<feature type="domain" description="Exonuclease" evidence="4">
    <location>
        <begin position="7"/>
        <end position="183"/>
    </location>
</feature>
<dbReference type="CDD" id="cd06127">
    <property type="entry name" value="DEDDh"/>
    <property type="match status" value="1"/>
</dbReference>
<dbReference type="SUPFAM" id="SSF53098">
    <property type="entry name" value="Ribonuclease H-like"/>
    <property type="match status" value="1"/>
</dbReference>
<accession>A0A3A1TZ53</accession>
<dbReference type="EMBL" id="QXTG01000002">
    <property type="protein sequence ID" value="RIX28878.1"/>
    <property type="molecule type" value="Genomic_DNA"/>
</dbReference>
<dbReference type="InterPro" id="IPR012337">
    <property type="entry name" value="RNaseH-like_sf"/>
</dbReference>
<keyword evidence="1" id="KW-0540">Nuclease</keyword>
<comment type="caution">
    <text evidence="5">The sequence shown here is derived from an EMBL/GenBank/DDBJ whole genome shotgun (WGS) entry which is preliminary data.</text>
</comment>
<dbReference type="InterPro" id="IPR036397">
    <property type="entry name" value="RNaseH_sf"/>
</dbReference>
<evidence type="ECO:0000256" key="2">
    <source>
        <dbReference type="ARBA" id="ARBA00022801"/>
    </source>
</evidence>